<sequence length="154" mass="17507">MAMLKSFWAAEFFPNFGWILDVITGLHMRLESCFPDFDAFFKGLIDEHLDLDRPRPEHKDIIDVLLEVSKDETPSTHLSRDHIKSILMAFTELARNPRVMKKAQVEIRSCAGRKPKVSENEISKLIYLKKCGKGDIQIASTSPSTIASRIHAPL</sequence>
<evidence type="ECO:0000256" key="3">
    <source>
        <dbReference type="ARBA" id="ARBA00010617"/>
    </source>
</evidence>
<keyword evidence="7" id="KW-1133">Transmembrane helix</keyword>
<evidence type="ECO:0000313" key="12">
    <source>
        <dbReference type="EMBL" id="KAL2470895.1"/>
    </source>
</evidence>
<reference evidence="13" key="1">
    <citation type="submission" date="2024-07" db="EMBL/GenBank/DDBJ databases">
        <title>Two chromosome-level genome assemblies of Korean endemic species Abeliophyllum distichum and Forsythia ovata (Oleaceae).</title>
        <authorList>
            <person name="Jang H."/>
        </authorList>
    </citation>
    <scope>NUCLEOTIDE SEQUENCE [LARGE SCALE GENOMIC DNA]</scope>
</reference>
<proteinExistence type="inferred from homology"/>
<dbReference type="AlphaFoldDB" id="A0ABD1Q3X2"/>
<evidence type="ECO:0000256" key="5">
    <source>
        <dbReference type="ARBA" id="ARBA00022692"/>
    </source>
</evidence>
<accession>A0ABD1Q3X2</accession>
<comment type="similarity">
    <text evidence="3">Belongs to the cytochrome P450 family.</text>
</comment>
<evidence type="ECO:0000256" key="4">
    <source>
        <dbReference type="ARBA" id="ARBA00022617"/>
    </source>
</evidence>
<evidence type="ECO:0000313" key="13">
    <source>
        <dbReference type="Proteomes" id="UP001604336"/>
    </source>
</evidence>
<dbReference type="EMBL" id="JBFOLK010000012">
    <property type="protein sequence ID" value="KAL2470895.1"/>
    <property type="molecule type" value="Genomic_DNA"/>
</dbReference>
<keyword evidence="10" id="KW-0503">Monooxygenase</keyword>
<evidence type="ECO:0000256" key="9">
    <source>
        <dbReference type="ARBA" id="ARBA00023004"/>
    </source>
</evidence>
<dbReference type="SUPFAM" id="SSF48264">
    <property type="entry name" value="Cytochrome P450"/>
    <property type="match status" value="1"/>
</dbReference>
<evidence type="ECO:0000256" key="6">
    <source>
        <dbReference type="ARBA" id="ARBA00022723"/>
    </source>
</evidence>
<evidence type="ECO:0000256" key="8">
    <source>
        <dbReference type="ARBA" id="ARBA00023002"/>
    </source>
</evidence>
<dbReference type="Gene3D" id="1.10.630.10">
    <property type="entry name" value="Cytochrome P450"/>
    <property type="match status" value="1"/>
</dbReference>
<comment type="cofactor">
    <cofactor evidence="1">
        <name>heme</name>
        <dbReference type="ChEBI" id="CHEBI:30413"/>
    </cofactor>
</comment>
<dbReference type="GO" id="GO:0016020">
    <property type="term" value="C:membrane"/>
    <property type="evidence" value="ECO:0007669"/>
    <property type="project" value="UniProtKB-SubCell"/>
</dbReference>
<dbReference type="InterPro" id="IPR036396">
    <property type="entry name" value="Cyt_P450_sf"/>
</dbReference>
<dbReference type="GO" id="GO:0046872">
    <property type="term" value="F:metal ion binding"/>
    <property type="evidence" value="ECO:0007669"/>
    <property type="project" value="UniProtKB-KW"/>
</dbReference>
<comment type="subcellular location">
    <subcellularLocation>
        <location evidence="2">Membrane</location>
        <topology evidence="2">Single-pass membrane protein</topology>
    </subcellularLocation>
</comment>
<evidence type="ECO:0000256" key="1">
    <source>
        <dbReference type="ARBA" id="ARBA00001971"/>
    </source>
</evidence>
<evidence type="ECO:0000256" key="2">
    <source>
        <dbReference type="ARBA" id="ARBA00004167"/>
    </source>
</evidence>
<evidence type="ECO:0000256" key="11">
    <source>
        <dbReference type="ARBA" id="ARBA00023136"/>
    </source>
</evidence>
<organism evidence="12 13">
    <name type="scientific">Abeliophyllum distichum</name>
    <dbReference type="NCBI Taxonomy" id="126358"/>
    <lineage>
        <taxon>Eukaryota</taxon>
        <taxon>Viridiplantae</taxon>
        <taxon>Streptophyta</taxon>
        <taxon>Embryophyta</taxon>
        <taxon>Tracheophyta</taxon>
        <taxon>Spermatophyta</taxon>
        <taxon>Magnoliopsida</taxon>
        <taxon>eudicotyledons</taxon>
        <taxon>Gunneridae</taxon>
        <taxon>Pentapetalae</taxon>
        <taxon>asterids</taxon>
        <taxon>lamiids</taxon>
        <taxon>Lamiales</taxon>
        <taxon>Oleaceae</taxon>
        <taxon>Forsythieae</taxon>
        <taxon>Abeliophyllum</taxon>
    </lineage>
</organism>
<name>A0ABD1Q3X2_9LAMI</name>
<keyword evidence="5" id="KW-0812">Transmembrane</keyword>
<evidence type="ECO:0000256" key="7">
    <source>
        <dbReference type="ARBA" id="ARBA00022989"/>
    </source>
</evidence>
<gene>
    <name evidence="12" type="ORF">Adt_39031</name>
</gene>
<keyword evidence="8" id="KW-0560">Oxidoreductase</keyword>
<dbReference type="PANTHER" id="PTHR47955">
    <property type="entry name" value="CYTOCHROME P450 FAMILY 71 PROTEIN"/>
    <property type="match status" value="1"/>
</dbReference>
<dbReference type="PANTHER" id="PTHR47955:SF22">
    <property type="entry name" value="CYTOCHROME P450 83B1-LIKE"/>
    <property type="match status" value="1"/>
</dbReference>
<keyword evidence="4" id="KW-0349">Heme</keyword>
<dbReference type="GO" id="GO:0004497">
    <property type="term" value="F:monooxygenase activity"/>
    <property type="evidence" value="ECO:0007669"/>
    <property type="project" value="UniProtKB-KW"/>
</dbReference>
<comment type="caution">
    <text evidence="12">The sequence shown here is derived from an EMBL/GenBank/DDBJ whole genome shotgun (WGS) entry which is preliminary data.</text>
</comment>
<keyword evidence="9" id="KW-0408">Iron</keyword>
<protein>
    <submittedName>
        <fullName evidence="12">Cytochrome</fullName>
    </submittedName>
</protein>
<keyword evidence="6" id="KW-0479">Metal-binding</keyword>
<evidence type="ECO:0000256" key="10">
    <source>
        <dbReference type="ARBA" id="ARBA00023033"/>
    </source>
</evidence>
<keyword evidence="13" id="KW-1185">Reference proteome</keyword>
<keyword evidence="11" id="KW-0472">Membrane</keyword>
<dbReference type="Proteomes" id="UP001604336">
    <property type="component" value="Unassembled WGS sequence"/>
</dbReference>